<protein>
    <submittedName>
        <fullName evidence="2">Uncharacterized protein</fullName>
    </submittedName>
</protein>
<reference evidence="2 3" key="1">
    <citation type="submission" date="2023-07" db="EMBL/GenBank/DDBJ databases">
        <title>Genomic Encyclopedia of Type Strains, Phase IV (KMG-IV): sequencing the most valuable type-strain genomes for metagenomic binning, comparative biology and taxonomic classification.</title>
        <authorList>
            <person name="Goeker M."/>
        </authorList>
    </citation>
    <scope>NUCLEOTIDE SEQUENCE [LARGE SCALE GENOMIC DNA]</scope>
    <source>
        <strain evidence="2 3">DSM 17740</strain>
    </source>
</reference>
<accession>A0ABU0CMH9</accession>
<keyword evidence="1" id="KW-0812">Transmembrane</keyword>
<evidence type="ECO:0000256" key="1">
    <source>
        <dbReference type="SAM" id="Phobius"/>
    </source>
</evidence>
<feature type="transmembrane region" description="Helical" evidence="1">
    <location>
        <begin position="9"/>
        <end position="27"/>
    </location>
</feature>
<keyword evidence="1" id="KW-0472">Membrane</keyword>
<dbReference type="RefSeq" id="WP_307334860.1">
    <property type="nucleotide sequence ID" value="NZ_JAUSUQ010000001.1"/>
</dbReference>
<keyword evidence="3" id="KW-1185">Reference proteome</keyword>
<keyword evidence="1" id="KW-1133">Transmembrane helix</keyword>
<evidence type="ECO:0000313" key="2">
    <source>
        <dbReference type="EMBL" id="MDQ0337616.1"/>
    </source>
</evidence>
<proteinExistence type="predicted"/>
<name>A0ABU0CMH9_9BACI</name>
<comment type="caution">
    <text evidence="2">The sequence shown here is derived from an EMBL/GenBank/DDBJ whole genome shotgun (WGS) entry which is preliminary data.</text>
</comment>
<dbReference type="EMBL" id="JAUSUQ010000001">
    <property type="protein sequence ID" value="MDQ0337616.1"/>
    <property type="molecule type" value="Genomic_DNA"/>
</dbReference>
<organism evidence="2 3">
    <name type="scientific">Caldalkalibacillus uzonensis</name>
    <dbReference type="NCBI Taxonomy" id="353224"/>
    <lineage>
        <taxon>Bacteria</taxon>
        <taxon>Bacillati</taxon>
        <taxon>Bacillota</taxon>
        <taxon>Bacilli</taxon>
        <taxon>Bacillales</taxon>
        <taxon>Bacillaceae</taxon>
        <taxon>Caldalkalibacillus</taxon>
    </lineage>
</organism>
<sequence>MQQLKWKTVLLSCLLTALVLFGGWFIYQYLNTEKPIQAWFEHKQGIELVHMENSRGLTEVTVRFHDPKQFYRLYAELDRFLQGMGQPYVIAIAREQGEYHPLWLKHSAEFAEAIHHRQFSAIEQHIEELKAQQEVEDGYVLVTSQGVFIYLAPSSAEEVYLHFPLPDELAVKGG</sequence>
<gene>
    <name evidence="2" type="ORF">J2S00_000386</name>
</gene>
<evidence type="ECO:0000313" key="3">
    <source>
        <dbReference type="Proteomes" id="UP001232445"/>
    </source>
</evidence>
<dbReference type="Proteomes" id="UP001232445">
    <property type="component" value="Unassembled WGS sequence"/>
</dbReference>